<keyword evidence="1" id="KW-0175">Coiled coil</keyword>
<evidence type="ECO:0000256" key="1">
    <source>
        <dbReference type="SAM" id="Coils"/>
    </source>
</evidence>
<proteinExistence type="predicted"/>
<gene>
    <name evidence="4" type="ORF">OAN307_c47630</name>
</gene>
<dbReference type="OrthoDB" id="7659420at2"/>
<evidence type="ECO:0000313" key="5">
    <source>
        <dbReference type="Proteomes" id="UP000005307"/>
    </source>
</evidence>
<protein>
    <recommendedName>
        <fullName evidence="6">Mitochondrial inner membrane protein</fullName>
    </recommendedName>
</protein>
<keyword evidence="5" id="KW-1185">Reference proteome</keyword>
<evidence type="ECO:0000256" key="3">
    <source>
        <dbReference type="SAM" id="Phobius"/>
    </source>
</evidence>
<dbReference type="eggNOG" id="COG4223">
    <property type="taxonomic scope" value="Bacteria"/>
</dbReference>
<keyword evidence="3" id="KW-0812">Transmembrane</keyword>
<evidence type="ECO:0000256" key="2">
    <source>
        <dbReference type="SAM" id="MobiDB-lite"/>
    </source>
</evidence>
<feature type="transmembrane region" description="Helical" evidence="3">
    <location>
        <begin position="121"/>
        <end position="142"/>
    </location>
</feature>
<accession>M9REC2</accession>
<dbReference type="Proteomes" id="UP000005307">
    <property type="component" value="Chromosome"/>
</dbReference>
<feature type="compositionally biased region" description="Acidic residues" evidence="2">
    <location>
        <begin position="28"/>
        <end position="47"/>
    </location>
</feature>
<dbReference type="KEGG" id="oat:OAN307_c47630"/>
<dbReference type="EMBL" id="CP003740">
    <property type="protein sequence ID" value="AGI70108.1"/>
    <property type="molecule type" value="Genomic_DNA"/>
</dbReference>
<feature type="coiled-coil region" evidence="1">
    <location>
        <begin position="238"/>
        <end position="283"/>
    </location>
</feature>
<dbReference type="AlphaFoldDB" id="M9REC2"/>
<keyword evidence="3" id="KW-1133">Transmembrane helix</keyword>
<reference evidence="4 5" key="1">
    <citation type="journal article" date="2013" name="PLoS ONE">
        <title>Poles Apart: Arctic and Antarctic Octadecabacter strains Share High Genome Plasticity and a New Type of Xanthorhodopsin.</title>
        <authorList>
            <person name="Vollmers J."/>
            <person name="Voget S."/>
            <person name="Dietrich S."/>
            <person name="Gollnow K."/>
            <person name="Smits M."/>
            <person name="Meyer K."/>
            <person name="Brinkhoff T."/>
            <person name="Simon M."/>
            <person name="Daniel R."/>
        </authorList>
    </citation>
    <scope>NUCLEOTIDE SEQUENCE [LARGE SCALE GENOMIC DNA]</scope>
    <source>
        <strain evidence="4 5">307</strain>
    </source>
</reference>
<evidence type="ECO:0000313" key="4">
    <source>
        <dbReference type="EMBL" id="AGI70108.1"/>
    </source>
</evidence>
<organism evidence="4 5">
    <name type="scientific">Octadecabacter antarcticus 307</name>
    <dbReference type="NCBI Taxonomy" id="391626"/>
    <lineage>
        <taxon>Bacteria</taxon>
        <taxon>Pseudomonadati</taxon>
        <taxon>Pseudomonadota</taxon>
        <taxon>Alphaproteobacteria</taxon>
        <taxon>Rhodobacterales</taxon>
        <taxon>Roseobacteraceae</taxon>
        <taxon>Octadecabacter</taxon>
    </lineage>
</organism>
<keyword evidence="3" id="KW-0472">Membrane</keyword>
<name>M9REC2_9RHOB</name>
<dbReference type="HOGENOM" id="CLU_040166_1_0_5"/>
<feature type="region of interest" description="Disordered" evidence="2">
    <location>
        <begin position="1"/>
        <end position="63"/>
    </location>
</feature>
<dbReference type="STRING" id="391626.OAN307_c47630"/>
<sequence length="440" mass="45988">MAKTTNGKIGESEVDASVTDAVEMSESTADETTELETTEPATDDPIGDDILKDEGVVGLDGAPEDGLDVEGVEGVEDAFVAPTVEPDSNPTEELDKPVEEPEMINAVQTPARRENATSRGFIPLLIGGLVAGTIGFVIAAVYDRNNRSGDISVQLAAQADQIAALEAQIANIPSLDLTSIDAQISDLSDQTTARLNELSDRVGTQITAFDDRLTDVEIAPEADGTMSDTGPSAYQVEIDQLRAEMTAQQEDVMSMAAQAEADLAAIRQEAAELEQEAIVTAQDAFVRAALNRVAAAVETGAPFGDALSDIDVNDLPVVLTDAAESGVATTAQLTQDFPIAARSALATARAEGVSDDAGGFGGFLRSQFDVRSTAPQEGAGPDAVLSRAEAAIKEGRVADALAELETLPQVARAELNDWIARATQRADVLDAIATLSETFD</sequence>
<evidence type="ECO:0008006" key="6">
    <source>
        <dbReference type="Google" id="ProtNLM"/>
    </source>
</evidence>
<dbReference type="RefSeq" id="WP_015501993.1">
    <property type="nucleotide sequence ID" value="NC_020911.1"/>
</dbReference>